<name>A0ACA9NDU5_9GLOM</name>
<organism evidence="1 2">
    <name type="scientific">Cetraspora pellucida</name>
    <dbReference type="NCBI Taxonomy" id="1433469"/>
    <lineage>
        <taxon>Eukaryota</taxon>
        <taxon>Fungi</taxon>
        <taxon>Fungi incertae sedis</taxon>
        <taxon>Mucoromycota</taxon>
        <taxon>Glomeromycotina</taxon>
        <taxon>Glomeromycetes</taxon>
        <taxon>Diversisporales</taxon>
        <taxon>Gigasporaceae</taxon>
        <taxon>Cetraspora</taxon>
    </lineage>
</organism>
<dbReference type="EMBL" id="CAJVPW010013939">
    <property type="protein sequence ID" value="CAG8649846.1"/>
    <property type="molecule type" value="Genomic_DNA"/>
</dbReference>
<feature type="non-terminal residue" evidence="1">
    <location>
        <position position="1"/>
    </location>
</feature>
<reference evidence="1" key="1">
    <citation type="submission" date="2021-06" db="EMBL/GenBank/DDBJ databases">
        <authorList>
            <person name="Kallberg Y."/>
            <person name="Tangrot J."/>
            <person name="Rosling A."/>
        </authorList>
    </citation>
    <scope>NUCLEOTIDE SEQUENCE</scope>
    <source>
        <strain evidence="1">28 12/20/2015</strain>
    </source>
</reference>
<proteinExistence type="predicted"/>
<accession>A0ACA9NDU5</accession>
<comment type="caution">
    <text evidence="1">The sequence shown here is derived from an EMBL/GenBank/DDBJ whole genome shotgun (WGS) entry which is preliminary data.</text>
</comment>
<protein>
    <submittedName>
        <fullName evidence="1">10766_t:CDS:1</fullName>
    </submittedName>
</protein>
<dbReference type="Proteomes" id="UP000789366">
    <property type="component" value="Unassembled WGS sequence"/>
</dbReference>
<sequence>TSIVLQPRDDMVNMSKQKTKHTKKSLITNVTPENVTPETPKNIMNNQ</sequence>
<evidence type="ECO:0000313" key="1">
    <source>
        <dbReference type="EMBL" id="CAG8649846.1"/>
    </source>
</evidence>
<keyword evidence="2" id="KW-1185">Reference proteome</keyword>
<evidence type="ECO:0000313" key="2">
    <source>
        <dbReference type="Proteomes" id="UP000789366"/>
    </source>
</evidence>
<gene>
    <name evidence="1" type="ORF">SPELUC_LOCUS8876</name>
</gene>